<keyword evidence="3" id="KW-1185">Reference proteome</keyword>
<evidence type="ECO:0000313" key="3">
    <source>
        <dbReference type="Proteomes" id="UP001365128"/>
    </source>
</evidence>
<evidence type="ECO:0000256" key="1">
    <source>
        <dbReference type="SAM" id="MobiDB-lite"/>
    </source>
</evidence>
<proteinExistence type="predicted"/>
<feature type="region of interest" description="Disordered" evidence="1">
    <location>
        <begin position="110"/>
        <end position="151"/>
    </location>
</feature>
<protein>
    <submittedName>
        <fullName evidence="2">Uncharacterized protein</fullName>
    </submittedName>
</protein>
<name>A0ABR1LC32_9PEZI</name>
<reference evidence="2 3" key="1">
    <citation type="submission" date="2024-04" db="EMBL/GenBank/DDBJ databases">
        <title>Phyllosticta paracitricarpa is synonymous to the EU quarantine fungus P. citricarpa based on phylogenomic analyses.</title>
        <authorList>
            <consortium name="Lawrence Berkeley National Laboratory"/>
            <person name="Van Ingen-Buijs V.A."/>
            <person name="Van Westerhoven A.C."/>
            <person name="Haridas S."/>
            <person name="Skiadas P."/>
            <person name="Martin F."/>
            <person name="Groenewald J.Z."/>
            <person name="Crous P.W."/>
            <person name="Seidl M.F."/>
        </authorList>
    </citation>
    <scope>NUCLEOTIDE SEQUENCE [LARGE SCALE GENOMIC DNA]</scope>
    <source>
        <strain evidence="2 3">CBS 122670</strain>
    </source>
</reference>
<feature type="compositionally biased region" description="Basic and acidic residues" evidence="1">
    <location>
        <begin position="110"/>
        <end position="128"/>
    </location>
</feature>
<accession>A0ABR1LC32</accession>
<comment type="caution">
    <text evidence="2">The sequence shown here is derived from an EMBL/GenBank/DDBJ whole genome shotgun (WGS) entry which is preliminary data.</text>
</comment>
<organism evidence="2 3">
    <name type="scientific">Phyllosticta citricarpa</name>
    <dbReference type="NCBI Taxonomy" id="55181"/>
    <lineage>
        <taxon>Eukaryota</taxon>
        <taxon>Fungi</taxon>
        <taxon>Dikarya</taxon>
        <taxon>Ascomycota</taxon>
        <taxon>Pezizomycotina</taxon>
        <taxon>Dothideomycetes</taxon>
        <taxon>Dothideomycetes incertae sedis</taxon>
        <taxon>Botryosphaeriales</taxon>
        <taxon>Phyllostictaceae</taxon>
        <taxon>Phyllosticta</taxon>
    </lineage>
</organism>
<sequence>MVITLHDRTQCNSLIQDHSRKCRKLARPGEKYCTTHVFAPIKADNSSSEDSEWVESEESEDEAIFTDEEIDEIASDRSAFERSHIALGGGRNHEVADGRRPVRLSIERNVKDNRRDADSKKVPKDAVIRGKTTRRSMTPTTTPAKKSTGNEDKLVQLMMENIQRAADDLHEAIKLRTEHVSSGDKKLERLVQHMSSIGL</sequence>
<evidence type="ECO:0000313" key="2">
    <source>
        <dbReference type="EMBL" id="KAK7532780.1"/>
    </source>
</evidence>
<dbReference type="Proteomes" id="UP001365128">
    <property type="component" value="Unassembled WGS sequence"/>
</dbReference>
<dbReference type="EMBL" id="JBBPDW010000048">
    <property type="protein sequence ID" value="KAK7532780.1"/>
    <property type="molecule type" value="Genomic_DNA"/>
</dbReference>
<gene>
    <name evidence="2" type="ORF">IWX46DRAFT_584763</name>
</gene>